<reference evidence="2" key="1">
    <citation type="submission" date="2020-05" db="EMBL/GenBank/DDBJ databases">
        <title>Phylogenomic resolution of chytrid fungi.</title>
        <authorList>
            <person name="Stajich J.E."/>
            <person name="Amses K."/>
            <person name="Simmons R."/>
            <person name="Seto K."/>
            <person name="Myers J."/>
            <person name="Bonds A."/>
            <person name="Quandt C.A."/>
            <person name="Barry K."/>
            <person name="Liu P."/>
            <person name="Grigoriev I."/>
            <person name="Longcore J.E."/>
            <person name="James T.Y."/>
        </authorList>
    </citation>
    <scope>NUCLEOTIDE SEQUENCE</scope>
    <source>
        <strain evidence="2">PLAUS21</strain>
    </source>
</reference>
<organism evidence="2 3">
    <name type="scientific">Boothiomyces macroporosus</name>
    <dbReference type="NCBI Taxonomy" id="261099"/>
    <lineage>
        <taxon>Eukaryota</taxon>
        <taxon>Fungi</taxon>
        <taxon>Fungi incertae sedis</taxon>
        <taxon>Chytridiomycota</taxon>
        <taxon>Chytridiomycota incertae sedis</taxon>
        <taxon>Chytridiomycetes</taxon>
        <taxon>Rhizophydiales</taxon>
        <taxon>Terramycetaceae</taxon>
        <taxon>Boothiomyces</taxon>
    </lineage>
</organism>
<sequence>MSSQNATPVMTTQPTIEPMVMTTDPQRLRGGRKKHPLCCECLECCLDCFCIACICEMCACFECCVITEEAL</sequence>
<proteinExistence type="predicted"/>
<accession>A0AAD5UKN5</accession>
<dbReference type="EMBL" id="JADGKB010000039">
    <property type="protein sequence ID" value="KAJ3257373.1"/>
    <property type="molecule type" value="Genomic_DNA"/>
</dbReference>
<dbReference type="AlphaFoldDB" id="A0AAD5UKN5"/>
<evidence type="ECO:0000256" key="1">
    <source>
        <dbReference type="SAM" id="MobiDB-lite"/>
    </source>
</evidence>
<comment type="caution">
    <text evidence="2">The sequence shown here is derived from an EMBL/GenBank/DDBJ whole genome shotgun (WGS) entry which is preliminary data.</text>
</comment>
<protein>
    <submittedName>
        <fullName evidence="2">Uncharacterized protein</fullName>
    </submittedName>
</protein>
<feature type="region of interest" description="Disordered" evidence="1">
    <location>
        <begin position="1"/>
        <end position="21"/>
    </location>
</feature>
<name>A0AAD5UKN5_9FUNG</name>
<evidence type="ECO:0000313" key="3">
    <source>
        <dbReference type="Proteomes" id="UP001210925"/>
    </source>
</evidence>
<gene>
    <name evidence="2" type="ORF">HK103_004593</name>
</gene>
<evidence type="ECO:0000313" key="2">
    <source>
        <dbReference type="EMBL" id="KAJ3257373.1"/>
    </source>
</evidence>
<dbReference type="Proteomes" id="UP001210925">
    <property type="component" value="Unassembled WGS sequence"/>
</dbReference>
<keyword evidence="3" id="KW-1185">Reference proteome</keyword>
<feature type="compositionally biased region" description="Polar residues" evidence="1">
    <location>
        <begin position="1"/>
        <end position="15"/>
    </location>
</feature>